<dbReference type="EMBL" id="BKCJ010151299">
    <property type="protein sequence ID" value="GEY09316.1"/>
    <property type="molecule type" value="Genomic_DNA"/>
</dbReference>
<organism evidence="2">
    <name type="scientific">Tanacetum cinerariifolium</name>
    <name type="common">Dalmatian daisy</name>
    <name type="synonym">Chrysanthemum cinerariifolium</name>
    <dbReference type="NCBI Taxonomy" id="118510"/>
    <lineage>
        <taxon>Eukaryota</taxon>
        <taxon>Viridiplantae</taxon>
        <taxon>Streptophyta</taxon>
        <taxon>Embryophyta</taxon>
        <taxon>Tracheophyta</taxon>
        <taxon>Spermatophyta</taxon>
        <taxon>Magnoliopsida</taxon>
        <taxon>eudicotyledons</taxon>
        <taxon>Gunneridae</taxon>
        <taxon>Pentapetalae</taxon>
        <taxon>asterids</taxon>
        <taxon>campanulids</taxon>
        <taxon>Asterales</taxon>
        <taxon>Asteraceae</taxon>
        <taxon>Asteroideae</taxon>
        <taxon>Anthemideae</taxon>
        <taxon>Anthemidinae</taxon>
        <taxon>Tanacetum</taxon>
    </lineage>
</organism>
<comment type="caution">
    <text evidence="2">The sequence shown here is derived from an EMBL/GenBank/DDBJ whole genome shotgun (WGS) entry which is preliminary data.</text>
</comment>
<dbReference type="Gene3D" id="2.40.70.10">
    <property type="entry name" value="Acid Proteases"/>
    <property type="match status" value="1"/>
</dbReference>
<sequence length="550" mass="61394">MIQQVQNSCQFHGLSGDDADKHLDKFLHVTQSIKVNGVTDDALLLYLFPHSLTHHATAWFDRLSRNSINTFEQMAKMFLGKYFPPSMDTYTQRSESSSSVTSSSDQEIIALKAKMAEINKNLMKVLQINQQVKVFTPSYETCGGPHSYNDCPATVGQTHNVYAARAYKGGNSYNLKETVTCLVIVWTIISDHQGLIKIKTETIKIRTSKIKTGIKETIMANDVILKNMQTNMTLLTNSNLELKNMFGQFMKMNTASSSGTLPSNTVTNPNEDLKGITTRSGNAYQGPTIPTTSSSSPKVVERETEVTKDTMPPTNNGSTKDVQPLVVHTEISIPNSEPVVAPVAEPVVAPVSALKPNPKPSILYPSRLHDQKLRDKADDQKEKFFQIFKDLDFNISFTNALILMPKFVPTIKCLLTNKDKLFELARTPLNEHCSTVLLKKFPKKLGDPGNLEQAFLPELTPTLMTLEHADRSSSRPIDVAKDVYVKVGKFHFPTDFVVVDFDADPRVPLILGRSFLKTRRDLIDVYARELTLRVNNEAVVNLIISITTRS</sequence>
<protein>
    <submittedName>
        <fullName evidence="2">Reverse transcriptase domain-containing protein</fullName>
    </submittedName>
</protein>
<dbReference type="GO" id="GO:0003964">
    <property type="term" value="F:RNA-directed DNA polymerase activity"/>
    <property type="evidence" value="ECO:0007669"/>
    <property type="project" value="UniProtKB-KW"/>
</dbReference>
<feature type="region of interest" description="Disordered" evidence="1">
    <location>
        <begin position="279"/>
        <end position="300"/>
    </location>
</feature>
<reference evidence="2" key="1">
    <citation type="journal article" date="2019" name="Sci. Rep.">
        <title>Draft genome of Tanacetum cinerariifolium, the natural source of mosquito coil.</title>
        <authorList>
            <person name="Yamashiro T."/>
            <person name="Shiraishi A."/>
            <person name="Satake H."/>
            <person name="Nakayama K."/>
        </authorList>
    </citation>
    <scope>NUCLEOTIDE SEQUENCE</scope>
</reference>
<evidence type="ECO:0000313" key="2">
    <source>
        <dbReference type="EMBL" id="GEY09316.1"/>
    </source>
</evidence>
<proteinExistence type="predicted"/>
<keyword evidence="2" id="KW-0695">RNA-directed DNA polymerase</keyword>
<dbReference type="PANTHER" id="PTHR33067:SF35">
    <property type="entry name" value="ASPARTIC PEPTIDASE DDI1-TYPE DOMAIN-CONTAINING PROTEIN"/>
    <property type="match status" value="1"/>
</dbReference>
<dbReference type="CDD" id="cd00303">
    <property type="entry name" value="retropepsin_like"/>
    <property type="match status" value="1"/>
</dbReference>
<accession>A0A699HHP4</accession>
<keyword evidence="2" id="KW-0808">Transferase</keyword>
<name>A0A699HHP4_TANCI</name>
<dbReference type="AlphaFoldDB" id="A0A699HHP4"/>
<keyword evidence="2" id="KW-0548">Nucleotidyltransferase</keyword>
<dbReference type="InterPro" id="IPR021109">
    <property type="entry name" value="Peptidase_aspartic_dom_sf"/>
</dbReference>
<gene>
    <name evidence="2" type="ORF">Tci_381290</name>
</gene>
<evidence type="ECO:0000256" key="1">
    <source>
        <dbReference type="SAM" id="MobiDB-lite"/>
    </source>
</evidence>
<dbReference type="PANTHER" id="PTHR33067">
    <property type="entry name" value="RNA-DIRECTED DNA POLYMERASE-RELATED"/>
    <property type="match status" value="1"/>
</dbReference>
<feature type="compositionally biased region" description="Low complexity" evidence="1">
    <location>
        <begin position="287"/>
        <end position="297"/>
    </location>
</feature>